<proteinExistence type="predicted"/>
<evidence type="ECO:0000313" key="1">
    <source>
        <dbReference type="EMBL" id="AWV48701.1"/>
    </source>
</evidence>
<organism evidence="1 2">
    <name type="scientific">Mycobacterium leprae</name>
    <dbReference type="NCBI Taxonomy" id="1769"/>
    <lineage>
        <taxon>Bacteria</taxon>
        <taxon>Bacillati</taxon>
        <taxon>Actinomycetota</taxon>
        <taxon>Actinomycetes</taxon>
        <taxon>Mycobacteriales</taxon>
        <taxon>Mycobacteriaceae</taxon>
        <taxon>Mycobacterium</taxon>
    </lineage>
</organism>
<protein>
    <submittedName>
        <fullName evidence="1">Uncharacterized protein</fullName>
    </submittedName>
</protein>
<sequence>MRRWHRRRRVAQHARLSGTVDGAAGHGVPRFDHSVRVRLGLVFERNREAQRGLGRTGKLESTVSVDVVSAAGPPGQGAFPACYLASPARGAVSLLLLLISCEWPGSAISKLKISPAEQT</sequence>
<reference evidence="1 2" key="1">
    <citation type="submission" date="2018-05" db="EMBL/GenBank/DDBJ databases">
        <title>Evolution of small genomes with special reference to Mycobacterium leprae.</title>
        <authorList>
            <person name="Mohanty P.S."/>
            <person name="Bansal A.K."/>
            <person name="Gupta U.D."/>
            <person name="Naaz F."/>
            <person name="Dwivedi V.D."/>
            <person name="Singh H."/>
            <person name="Gupta G."/>
            <person name="Sharma S."/>
            <person name="Arora M."/>
        </authorList>
    </citation>
    <scope>NUCLEOTIDE SEQUENCE [LARGE SCALE GENOMIC DNA]</scope>
    <source>
        <strain evidence="1 2">MRHRU-235-G</strain>
    </source>
</reference>
<name>A0AAD0KY66_MYCLR</name>
<dbReference type="AlphaFoldDB" id="A0AAD0KY66"/>
<dbReference type="Proteomes" id="UP000249682">
    <property type="component" value="Chromosome"/>
</dbReference>
<gene>
    <name evidence="1" type="ORF">DIJ64_13440</name>
</gene>
<evidence type="ECO:0000313" key="2">
    <source>
        <dbReference type="Proteomes" id="UP000249682"/>
    </source>
</evidence>
<accession>A0AAD0KY66</accession>
<dbReference type="EMBL" id="CP029543">
    <property type="protein sequence ID" value="AWV48701.1"/>
    <property type="molecule type" value="Genomic_DNA"/>
</dbReference>